<proteinExistence type="predicted"/>
<dbReference type="PROSITE" id="PS50977">
    <property type="entry name" value="HTH_TETR_2"/>
    <property type="match status" value="1"/>
</dbReference>
<dbReference type="Proteomes" id="UP000774570">
    <property type="component" value="Unassembled WGS sequence"/>
</dbReference>
<dbReference type="PRINTS" id="PR00455">
    <property type="entry name" value="HTHTETR"/>
</dbReference>
<dbReference type="InterPro" id="IPR001647">
    <property type="entry name" value="HTH_TetR"/>
</dbReference>
<keyword evidence="3" id="KW-0804">Transcription</keyword>
<organism evidence="6 7">
    <name type="scientific">Actinomadura parmotrematis</name>
    <dbReference type="NCBI Taxonomy" id="2864039"/>
    <lineage>
        <taxon>Bacteria</taxon>
        <taxon>Bacillati</taxon>
        <taxon>Actinomycetota</taxon>
        <taxon>Actinomycetes</taxon>
        <taxon>Streptosporangiales</taxon>
        <taxon>Thermomonosporaceae</taxon>
        <taxon>Actinomadura</taxon>
    </lineage>
</organism>
<evidence type="ECO:0000256" key="3">
    <source>
        <dbReference type="ARBA" id="ARBA00023163"/>
    </source>
</evidence>
<protein>
    <submittedName>
        <fullName evidence="6">TetR/AcrR family transcriptional regulator</fullName>
    </submittedName>
</protein>
<reference evidence="6 7" key="1">
    <citation type="submission" date="2021-07" db="EMBL/GenBank/DDBJ databases">
        <title>Actinomadura sp. PM05-2 isolated from lichen.</title>
        <authorList>
            <person name="Somphong A."/>
            <person name="Phongsopitanun W."/>
            <person name="Tanasupawat S."/>
            <person name="Peongsungnone V."/>
        </authorList>
    </citation>
    <scope>NUCLEOTIDE SEQUENCE [LARGE SCALE GENOMIC DNA]</scope>
    <source>
        <strain evidence="6 7">PM05-2</strain>
    </source>
</reference>
<evidence type="ECO:0000259" key="5">
    <source>
        <dbReference type="PROSITE" id="PS50977"/>
    </source>
</evidence>
<dbReference type="Pfam" id="PF21597">
    <property type="entry name" value="TetR_C_43"/>
    <property type="match status" value="1"/>
</dbReference>
<dbReference type="InterPro" id="IPR049445">
    <property type="entry name" value="TetR_SbtR-like_C"/>
</dbReference>
<dbReference type="PANTHER" id="PTHR30055:SF234">
    <property type="entry name" value="HTH-TYPE TRANSCRIPTIONAL REGULATOR BETI"/>
    <property type="match status" value="1"/>
</dbReference>
<evidence type="ECO:0000313" key="6">
    <source>
        <dbReference type="EMBL" id="MBW8482311.1"/>
    </source>
</evidence>
<dbReference type="InterPro" id="IPR036271">
    <property type="entry name" value="Tet_transcr_reg_TetR-rel_C_sf"/>
</dbReference>
<dbReference type="Gene3D" id="1.10.357.10">
    <property type="entry name" value="Tetracycline Repressor, domain 2"/>
    <property type="match status" value="1"/>
</dbReference>
<sequence>MPAPTPSPPSEWADRRADARRNHERVIAAAIEVFAERGLAATVPEVAARAGVGKATVYRSYPTKADLVDAVAAHRAAWLDARTAEAVAEPDAYAALRRLLVDISERIAYDRILAEVLPGHERSKRDHPRPLERFAELLAGAQEQGRIRADATVEDIRVLVGGYSRVLIEQDVRDPARWRRYAGLALDALRP</sequence>
<feature type="DNA-binding region" description="H-T-H motif" evidence="4">
    <location>
        <begin position="42"/>
        <end position="61"/>
    </location>
</feature>
<evidence type="ECO:0000256" key="2">
    <source>
        <dbReference type="ARBA" id="ARBA00023125"/>
    </source>
</evidence>
<dbReference type="InterPro" id="IPR050109">
    <property type="entry name" value="HTH-type_TetR-like_transc_reg"/>
</dbReference>
<feature type="domain" description="HTH tetR-type" evidence="5">
    <location>
        <begin position="20"/>
        <end position="79"/>
    </location>
</feature>
<dbReference type="Pfam" id="PF00440">
    <property type="entry name" value="TetR_N"/>
    <property type="match status" value="1"/>
</dbReference>
<comment type="caution">
    <text evidence="6">The sequence shown here is derived from an EMBL/GenBank/DDBJ whole genome shotgun (WGS) entry which is preliminary data.</text>
</comment>
<dbReference type="SUPFAM" id="SSF48498">
    <property type="entry name" value="Tetracyclin repressor-like, C-terminal domain"/>
    <property type="match status" value="1"/>
</dbReference>
<dbReference type="InterPro" id="IPR009057">
    <property type="entry name" value="Homeodomain-like_sf"/>
</dbReference>
<accession>A0ABS7FPM7</accession>
<evidence type="ECO:0000313" key="7">
    <source>
        <dbReference type="Proteomes" id="UP000774570"/>
    </source>
</evidence>
<dbReference type="PANTHER" id="PTHR30055">
    <property type="entry name" value="HTH-TYPE TRANSCRIPTIONAL REGULATOR RUTR"/>
    <property type="match status" value="1"/>
</dbReference>
<keyword evidence="2 4" id="KW-0238">DNA-binding</keyword>
<dbReference type="EMBL" id="JAIBOA010000004">
    <property type="protein sequence ID" value="MBW8482311.1"/>
    <property type="molecule type" value="Genomic_DNA"/>
</dbReference>
<dbReference type="SUPFAM" id="SSF46689">
    <property type="entry name" value="Homeodomain-like"/>
    <property type="match status" value="1"/>
</dbReference>
<gene>
    <name evidence="6" type="ORF">K1Y72_08060</name>
</gene>
<evidence type="ECO:0000256" key="1">
    <source>
        <dbReference type="ARBA" id="ARBA00023015"/>
    </source>
</evidence>
<keyword evidence="7" id="KW-1185">Reference proteome</keyword>
<name>A0ABS7FPM7_9ACTN</name>
<keyword evidence="1" id="KW-0805">Transcription regulation</keyword>
<dbReference type="RefSeq" id="WP_220164762.1">
    <property type="nucleotide sequence ID" value="NZ_JAIBOA010000004.1"/>
</dbReference>
<evidence type="ECO:0000256" key="4">
    <source>
        <dbReference type="PROSITE-ProRule" id="PRU00335"/>
    </source>
</evidence>